<dbReference type="GO" id="GO:0032259">
    <property type="term" value="P:methylation"/>
    <property type="evidence" value="ECO:0007669"/>
    <property type="project" value="UniProtKB-KW"/>
</dbReference>
<dbReference type="STRING" id="274537.BIU88_09255"/>
<dbReference type="KEGG" id="clz:BIU88_09255"/>
<keyword evidence="6" id="KW-0949">S-adenosyl-L-methionine</keyword>
<dbReference type="PANTHER" id="PTHR43467:SF2">
    <property type="entry name" value="COBALT-PRECORRIN-2 C(20)-METHYLTRANSFERASE"/>
    <property type="match status" value="1"/>
</dbReference>
<dbReference type="InterPro" id="IPR012382">
    <property type="entry name" value="CobI/CbiL"/>
</dbReference>
<evidence type="ECO:0000256" key="6">
    <source>
        <dbReference type="ARBA" id="ARBA00022691"/>
    </source>
</evidence>
<evidence type="ECO:0000256" key="2">
    <source>
        <dbReference type="ARBA" id="ARBA00005879"/>
    </source>
</evidence>
<dbReference type="InterPro" id="IPR003043">
    <property type="entry name" value="Uropor_MeTrfase_CS"/>
</dbReference>
<dbReference type="EMBL" id="CP017305">
    <property type="protein sequence ID" value="AOS84298.1"/>
    <property type="molecule type" value="Genomic_DNA"/>
</dbReference>
<accession>A0A1D8D7X2</accession>
<dbReference type="PANTHER" id="PTHR43467">
    <property type="entry name" value="COBALT-PRECORRIN-2 C(20)-METHYLTRANSFERASE"/>
    <property type="match status" value="1"/>
</dbReference>
<protein>
    <submittedName>
        <fullName evidence="9">Precorrin-2 C20-methyltransferase</fullName>
    </submittedName>
</protein>
<dbReference type="CDD" id="cd11645">
    <property type="entry name" value="Precorrin_2_C20_MT"/>
    <property type="match status" value="1"/>
</dbReference>
<dbReference type="GO" id="GO:0030788">
    <property type="term" value="F:precorrin-2 C20-methyltransferase activity"/>
    <property type="evidence" value="ECO:0007669"/>
    <property type="project" value="InterPro"/>
</dbReference>
<evidence type="ECO:0000313" key="10">
    <source>
        <dbReference type="Proteomes" id="UP000095185"/>
    </source>
</evidence>
<keyword evidence="3" id="KW-0169">Cobalamin biosynthesis</keyword>
<keyword evidence="10" id="KW-1185">Reference proteome</keyword>
<comment type="similarity">
    <text evidence="2 7">Belongs to the precorrin methyltransferase family.</text>
</comment>
<evidence type="ECO:0000256" key="5">
    <source>
        <dbReference type="ARBA" id="ARBA00022679"/>
    </source>
</evidence>
<dbReference type="PIRSF" id="PIRSF036427">
    <property type="entry name" value="Precrrn-2_mtase"/>
    <property type="match status" value="1"/>
</dbReference>
<dbReference type="InterPro" id="IPR014777">
    <property type="entry name" value="4pyrrole_Mease_sub1"/>
</dbReference>
<evidence type="ECO:0000256" key="3">
    <source>
        <dbReference type="ARBA" id="ARBA00022573"/>
    </source>
</evidence>
<feature type="domain" description="Tetrapyrrole methylase" evidence="8">
    <location>
        <begin position="7"/>
        <end position="211"/>
    </location>
</feature>
<dbReference type="InterPro" id="IPR000878">
    <property type="entry name" value="4pyrrol_Mease"/>
</dbReference>
<keyword evidence="5" id="KW-0808">Transferase</keyword>
<sequence length="246" mass="26000">MEKQGTLISVSLGPGDPGLITVKALSQLREADVIYYPGTVSASGAVTSVALDILDAYDLDPSKLRGMLVPMSRSREAAEASYAANYATMAEEVQAGRRVAVVSVGDGGFYSTASAIIERARLDGLDCSMTPGIPAFIAAGSAAGMPLALQSDSVLVLAQIDEIGELERALASHSTVVVMKLSTVKNELVGFLERYAKPFLYAEKVGMAGEFLTMEIEALRGRSIPYFSLLVCSPHCRQSTLSPFAP</sequence>
<dbReference type="AlphaFoldDB" id="A0A1D8D7X2"/>
<evidence type="ECO:0000256" key="7">
    <source>
        <dbReference type="PIRNR" id="PIRNR036427"/>
    </source>
</evidence>
<dbReference type="GO" id="GO:0009236">
    <property type="term" value="P:cobalamin biosynthetic process"/>
    <property type="evidence" value="ECO:0007669"/>
    <property type="project" value="UniProtKB-UniRule"/>
</dbReference>
<dbReference type="RefSeq" id="WP_069810490.1">
    <property type="nucleotide sequence ID" value="NZ_CP017305.1"/>
</dbReference>
<proteinExistence type="inferred from homology"/>
<dbReference type="OrthoDB" id="9815856at2"/>
<dbReference type="Gene3D" id="3.40.1010.10">
    <property type="entry name" value="Cobalt-precorrin-4 Transmethylase, Domain 1"/>
    <property type="match status" value="1"/>
</dbReference>
<dbReference type="Gene3D" id="3.30.950.10">
    <property type="entry name" value="Methyltransferase, Cobalt-precorrin-4 Transmethylase, Domain 2"/>
    <property type="match status" value="1"/>
</dbReference>
<dbReference type="Proteomes" id="UP000095185">
    <property type="component" value="Chromosome"/>
</dbReference>
<reference evidence="9" key="1">
    <citation type="submission" date="2016-09" db="EMBL/GenBank/DDBJ databases">
        <title>Genome sequence of Chlorobaculum limnaeum.</title>
        <authorList>
            <person name="Liu Z."/>
            <person name="Tank M."/>
            <person name="Bryant D.A."/>
        </authorList>
    </citation>
    <scope>NUCLEOTIDE SEQUENCE [LARGE SCALE GENOMIC DNA]</scope>
    <source>
        <strain evidence="9">DSM 1677</strain>
    </source>
</reference>
<organism evidence="9 10">
    <name type="scientific">Chlorobaculum limnaeum</name>
    <dbReference type="NCBI Taxonomy" id="274537"/>
    <lineage>
        <taxon>Bacteria</taxon>
        <taxon>Pseudomonadati</taxon>
        <taxon>Chlorobiota</taxon>
        <taxon>Chlorobiia</taxon>
        <taxon>Chlorobiales</taxon>
        <taxon>Chlorobiaceae</taxon>
        <taxon>Chlorobaculum</taxon>
    </lineage>
</organism>
<keyword evidence="4" id="KW-0489">Methyltransferase</keyword>
<evidence type="ECO:0000256" key="1">
    <source>
        <dbReference type="ARBA" id="ARBA00004953"/>
    </source>
</evidence>
<evidence type="ECO:0000313" key="9">
    <source>
        <dbReference type="EMBL" id="AOS84298.1"/>
    </source>
</evidence>
<evidence type="ECO:0000259" key="8">
    <source>
        <dbReference type="Pfam" id="PF00590"/>
    </source>
</evidence>
<name>A0A1D8D7X2_CHLLM</name>
<evidence type="ECO:0000256" key="4">
    <source>
        <dbReference type="ARBA" id="ARBA00022603"/>
    </source>
</evidence>
<dbReference type="Pfam" id="PF00590">
    <property type="entry name" value="TP_methylase"/>
    <property type="match status" value="1"/>
</dbReference>
<dbReference type="InterPro" id="IPR014776">
    <property type="entry name" value="4pyrrole_Mease_sub2"/>
</dbReference>
<dbReference type="InterPro" id="IPR035996">
    <property type="entry name" value="4pyrrol_Methylase_sf"/>
</dbReference>
<comment type="pathway">
    <text evidence="1">Cofactor biosynthesis; adenosylcobalamin biosynthesis.</text>
</comment>
<dbReference type="PROSITE" id="PS00839">
    <property type="entry name" value="SUMT_1"/>
    <property type="match status" value="1"/>
</dbReference>
<gene>
    <name evidence="9" type="ORF">BIU88_09255</name>
</gene>
<dbReference type="SUPFAM" id="SSF53790">
    <property type="entry name" value="Tetrapyrrole methylase"/>
    <property type="match status" value="1"/>
</dbReference>